<dbReference type="RefSeq" id="WP_344349240.1">
    <property type="nucleotide sequence ID" value="NZ_BAAASM010000026.1"/>
</dbReference>
<keyword evidence="6" id="KW-1185">Reference proteome</keyword>
<evidence type="ECO:0000256" key="3">
    <source>
        <dbReference type="ARBA" id="ARBA00023172"/>
    </source>
</evidence>
<feature type="domain" description="Tyr recombinase" evidence="4">
    <location>
        <begin position="495"/>
        <end position="701"/>
    </location>
</feature>
<dbReference type="Gene3D" id="1.10.443.10">
    <property type="entry name" value="Intergrase catalytic core"/>
    <property type="match status" value="1"/>
</dbReference>
<evidence type="ECO:0000313" key="6">
    <source>
        <dbReference type="Proteomes" id="UP001596065"/>
    </source>
</evidence>
<evidence type="ECO:0000313" key="5">
    <source>
        <dbReference type="EMBL" id="MFC5657630.1"/>
    </source>
</evidence>
<reference evidence="6" key="1">
    <citation type="journal article" date="2019" name="Int. J. Syst. Evol. Microbiol.">
        <title>The Global Catalogue of Microorganisms (GCM) 10K type strain sequencing project: providing services to taxonomists for standard genome sequencing and annotation.</title>
        <authorList>
            <consortium name="The Broad Institute Genomics Platform"/>
            <consortium name="The Broad Institute Genome Sequencing Center for Infectious Disease"/>
            <person name="Wu L."/>
            <person name="Ma J."/>
        </authorList>
    </citation>
    <scope>NUCLEOTIDE SEQUENCE [LARGE SCALE GENOMIC DNA]</scope>
    <source>
        <strain evidence="6">KCTC 5701</strain>
    </source>
</reference>
<protein>
    <submittedName>
        <fullName evidence="5">Tyrosine-type recombinase/integrase</fullName>
    </submittedName>
</protein>
<gene>
    <name evidence="5" type="ORF">ACFP3J_19315</name>
</gene>
<proteinExistence type="inferred from homology"/>
<evidence type="ECO:0000256" key="2">
    <source>
        <dbReference type="ARBA" id="ARBA00023125"/>
    </source>
</evidence>
<dbReference type="EMBL" id="JBHSOE010000031">
    <property type="protein sequence ID" value="MFC5657630.1"/>
    <property type="molecule type" value="Genomic_DNA"/>
</dbReference>
<dbReference type="InterPro" id="IPR002104">
    <property type="entry name" value="Integrase_catalytic"/>
</dbReference>
<evidence type="ECO:0000259" key="4">
    <source>
        <dbReference type="PROSITE" id="PS51898"/>
    </source>
</evidence>
<keyword evidence="3" id="KW-0233">DNA recombination</keyword>
<organism evidence="5 6">
    <name type="scientific">Streptomyces nogalater</name>
    <dbReference type="NCBI Taxonomy" id="38314"/>
    <lineage>
        <taxon>Bacteria</taxon>
        <taxon>Bacillati</taxon>
        <taxon>Actinomycetota</taxon>
        <taxon>Actinomycetes</taxon>
        <taxon>Kitasatosporales</taxon>
        <taxon>Streptomycetaceae</taxon>
        <taxon>Streptomyces</taxon>
    </lineage>
</organism>
<dbReference type="InterPro" id="IPR013762">
    <property type="entry name" value="Integrase-like_cat_sf"/>
</dbReference>
<dbReference type="SUPFAM" id="SSF56349">
    <property type="entry name" value="DNA breaking-rejoining enzymes"/>
    <property type="match status" value="1"/>
</dbReference>
<dbReference type="InterPro" id="IPR050090">
    <property type="entry name" value="Tyrosine_recombinase_XerCD"/>
</dbReference>
<sequence length="873" mass="98613">MTTETPPVLLPVVDIHGDRREVRDRLELLEALINAPTIEPFYRDDLIKVPPRHEVYAWQCAVEVCTTPRTTGKDLCSPHQLHWLQTHREQPELNRYTYARTTGPLHCTETTSEPADCQLCPGRPVTNMLRKLCQRHTGRWKAVVRDNPQADFEDWLLLQEALPSYGQCRAAVCVSWARTPLGLCATHEEWYAEEGRPGGAALLDHWWSHEQAGRQVLTSCGDKSAFRAWCSRVRAATRAGQVNLRGLPPMVQAEIRWGMITHAARSQHTDWPLQWLQRIVDVARAERVASLFDEHLPESQLHRRGRLVLEEIRRHLQQVYFTRTDSKELGYIDTEHFGIRFRHRLSQFDLTQVSQRWLRDLLWDHLASRLDDPAGSRSNTPFDACRRACIELSAFLTLTAPEGGHDQTLLDGDHMKRFVADHRNRAREGLPHLGVIHPTTKKPTPVTDVSLRFVFNYGRLVLRDALDSGEAAKIGLSPAFITALPHGGGNGVAERQRSPFSDEVARALADEHNLQQLVADHDSHNRGVRDIWETLVFSGRRCGEVLNLRLECIGRYGGLPLLWHDQTKVGNYDEAIRIPERIYQRIRARQRVTLGRFEERHGRPPTKAERRKMALFPSHIRNPRATQAISYTFFHTGFSGWIDKLDLGSVVPHQARHTLATNLLRHGAGLHHIRKYLGQVSVRMAEHYAKVASSEVEDVLQHVWVSGPGSAAPGTLIASPADEMSRAEAEALALDLSRRSTPAEGGFCTFQPVVDGGECPRKLDCEGCDRFVMSGADLVYWHRKREQWGSMAERAPDDKTADYLHSLFEPTGQAIDGLEKALAALGLLDEALALDLRRPQDYFGRIWSTAFRATDLAAAADDGLLDGWTGEEA</sequence>
<name>A0ABW0WHD0_STRNO</name>
<comment type="caution">
    <text evidence="5">The sequence shown here is derived from an EMBL/GenBank/DDBJ whole genome shotgun (WGS) entry which is preliminary data.</text>
</comment>
<dbReference type="CDD" id="cd00397">
    <property type="entry name" value="DNA_BRE_C"/>
    <property type="match status" value="1"/>
</dbReference>
<dbReference type="Pfam" id="PF00589">
    <property type="entry name" value="Phage_integrase"/>
    <property type="match status" value="1"/>
</dbReference>
<dbReference type="Proteomes" id="UP001596065">
    <property type="component" value="Unassembled WGS sequence"/>
</dbReference>
<keyword evidence="2" id="KW-0238">DNA-binding</keyword>
<evidence type="ECO:0000256" key="1">
    <source>
        <dbReference type="ARBA" id="ARBA00008857"/>
    </source>
</evidence>
<dbReference type="PANTHER" id="PTHR30349:SF41">
    <property type="entry name" value="INTEGRASE_RECOMBINASE PROTEIN MJ0367-RELATED"/>
    <property type="match status" value="1"/>
</dbReference>
<comment type="similarity">
    <text evidence="1">Belongs to the 'phage' integrase family.</text>
</comment>
<dbReference type="PROSITE" id="PS51898">
    <property type="entry name" value="TYR_RECOMBINASE"/>
    <property type="match status" value="1"/>
</dbReference>
<dbReference type="PANTHER" id="PTHR30349">
    <property type="entry name" value="PHAGE INTEGRASE-RELATED"/>
    <property type="match status" value="1"/>
</dbReference>
<dbReference type="InterPro" id="IPR011010">
    <property type="entry name" value="DNA_brk_join_enz"/>
</dbReference>
<accession>A0ABW0WHD0</accession>